<dbReference type="Proteomes" id="UP000694580">
    <property type="component" value="Chromosome 1"/>
</dbReference>
<evidence type="ECO:0000313" key="3">
    <source>
        <dbReference type="Proteomes" id="UP000694580"/>
    </source>
</evidence>
<dbReference type="GeneID" id="114793529"/>
<dbReference type="SUPFAM" id="SSF52540">
    <property type="entry name" value="P-loop containing nucleoside triphosphate hydrolases"/>
    <property type="match status" value="1"/>
</dbReference>
<dbReference type="GO" id="GO:0006955">
    <property type="term" value="P:immune response"/>
    <property type="evidence" value="ECO:0007669"/>
    <property type="project" value="TreeGrafter"/>
</dbReference>
<dbReference type="InterPro" id="IPR036179">
    <property type="entry name" value="Ig-like_dom_sf"/>
</dbReference>
<accession>A0AAY3ZUV6</accession>
<dbReference type="PROSITE" id="PS50835">
    <property type="entry name" value="IG_LIKE"/>
    <property type="match status" value="2"/>
</dbReference>
<dbReference type="InterPro" id="IPR003599">
    <property type="entry name" value="Ig_sub"/>
</dbReference>
<dbReference type="RefSeq" id="XP_028841264.1">
    <property type="nucleotide sequence ID" value="XM_028985431.1"/>
</dbReference>
<protein>
    <recommendedName>
        <fullName evidence="1">Ig-like domain-containing protein</fullName>
    </recommendedName>
</protein>
<dbReference type="InterPro" id="IPR027417">
    <property type="entry name" value="P-loop_NTPase"/>
</dbReference>
<dbReference type="Ensembl" id="ENSDCDT00010000158.1">
    <property type="protein sequence ID" value="ENSDCDP00010000154.1"/>
    <property type="gene ID" value="ENSDCDG00010000071.1"/>
</dbReference>
<dbReference type="Gene3D" id="2.60.40.10">
    <property type="entry name" value="Immunoglobulins"/>
    <property type="match status" value="2"/>
</dbReference>
<dbReference type="Gene3D" id="3.40.50.300">
    <property type="entry name" value="P-loop containing nucleotide triphosphate hydrolases"/>
    <property type="match status" value="1"/>
</dbReference>
<dbReference type="InterPro" id="IPR003598">
    <property type="entry name" value="Ig_sub2"/>
</dbReference>
<dbReference type="AlphaFoldDB" id="A0AAY3ZUV6"/>
<name>A0AAY3ZUV6_9TELE</name>
<reference evidence="2" key="2">
    <citation type="submission" date="2025-08" db="UniProtKB">
        <authorList>
            <consortium name="Ensembl"/>
        </authorList>
    </citation>
    <scope>IDENTIFICATION</scope>
</reference>
<dbReference type="Pfam" id="PF07679">
    <property type="entry name" value="I-set"/>
    <property type="match status" value="2"/>
</dbReference>
<gene>
    <name evidence="2" type="primary">LOC114793529</name>
</gene>
<keyword evidence="3" id="KW-1185">Reference proteome</keyword>
<evidence type="ECO:0000259" key="1">
    <source>
        <dbReference type="PROSITE" id="PS50835"/>
    </source>
</evidence>
<dbReference type="InterPro" id="IPR013098">
    <property type="entry name" value="Ig_I-set"/>
</dbReference>
<dbReference type="PANTHER" id="PTHR14241">
    <property type="entry name" value="INTERFERON-INDUCED PROTEIN 44"/>
    <property type="match status" value="1"/>
</dbReference>
<sequence>MKRHFSEQGSLPFYTVNVVQFSGLIFWQSSFCLFNMEYLFPSFKFTKHLEDTEQLAGKEVTLSCEVNKYGASAQWFHGDKQITNSTKVTMVQKSRRFDLRINNVQESDEGFYRIKLQRYGEVVESTAKVAVQEKIVISRYFQDVRVNGGQEVILKCEVNREDVTAEWKKGDQLLTTGRNVVMEQRGREFILKIKQAHSSDTGLYTCLVKSGREEVKCSAEVAVQEFDKEWRILNFSIQNRNKLEAELIQFKPKLEPLRILLYGPVGSGKSSFINSIDVLFNGQMNTASLADSAGTGYSFTKKYKTHRIEVKGRSKVLPFVFNDVMGLEDKKQDNKPEGVAPEDIISALKGHIPDDYMFRPSAPLTEEQKSYNSDPSPTDKVHCLVCVLPADKITFMTDDVFSKMKQIRETASDMGIPQVTMVTRVDVACPVVGSNLGKIYYSIKIKEKMQECSNRLGVPMNCIFPVKNYHEETKLVLEVDVLILDALFHIVNFANNYAAKHMGI</sequence>
<dbReference type="PANTHER" id="PTHR14241:SF1">
    <property type="entry name" value="INTERFERON-INDUCED PROTEIN 44-RELATED"/>
    <property type="match status" value="1"/>
</dbReference>
<dbReference type="SMART" id="SM00408">
    <property type="entry name" value="IGc2"/>
    <property type="match status" value="2"/>
</dbReference>
<dbReference type="SMART" id="SM00409">
    <property type="entry name" value="IG"/>
    <property type="match status" value="2"/>
</dbReference>
<organism evidence="2 3">
    <name type="scientific">Denticeps clupeoides</name>
    <name type="common">denticle herring</name>
    <dbReference type="NCBI Taxonomy" id="299321"/>
    <lineage>
        <taxon>Eukaryota</taxon>
        <taxon>Metazoa</taxon>
        <taxon>Chordata</taxon>
        <taxon>Craniata</taxon>
        <taxon>Vertebrata</taxon>
        <taxon>Euteleostomi</taxon>
        <taxon>Actinopterygii</taxon>
        <taxon>Neopterygii</taxon>
        <taxon>Teleostei</taxon>
        <taxon>Clupei</taxon>
        <taxon>Clupeiformes</taxon>
        <taxon>Denticipitoidei</taxon>
        <taxon>Denticipitidae</taxon>
        <taxon>Denticeps</taxon>
    </lineage>
</organism>
<dbReference type="SUPFAM" id="SSF48726">
    <property type="entry name" value="Immunoglobulin"/>
    <property type="match status" value="2"/>
</dbReference>
<dbReference type="InterPro" id="IPR007110">
    <property type="entry name" value="Ig-like_dom"/>
</dbReference>
<dbReference type="CDD" id="cd00096">
    <property type="entry name" value="Ig"/>
    <property type="match status" value="1"/>
</dbReference>
<reference evidence="2" key="3">
    <citation type="submission" date="2025-09" db="UniProtKB">
        <authorList>
            <consortium name="Ensembl"/>
        </authorList>
    </citation>
    <scope>IDENTIFICATION</scope>
</reference>
<feature type="domain" description="Ig-like" evidence="1">
    <location>
        <begin position="41"/>
        <end position="130"/>
    </location>
</feature>
<dbReference type="GeneTree" id="ENSGT00940000160560"/>
<reference evidence="2 3" key="1">
    <citation type="submission" date="2020-06" db="EMBL/GenBank/DDBJ databases">
        <authorList>
            <consortium name="Wellcome Sanger Institute Data Sharing"/>
        </authorList>
    </citation>
    <scope>NUCLEOTIDE SEQUENCE [LARGE SCALE GENOMIC DNA]</scope>
</reference>
<dbReference type="CDD" id="cd00882">
    <property type="entry name" value="Ras_like_GTPase"/>
    <property type="match status" value="1"/>
</dbReference>
<dbReference type="InterPro" id="IPR013783">
    <property type="entry name" value="Ig-like_fold"/>
</dbReference>
<feature type="domain" description="Ig-like" evidence="1">
    <location>
        <begin position="133"/>
        <end position="222"/>
    </location>
</feature>
<evidence type="ECO:0000313" key="2">
    <source>
        <dbReference type="Ensembl" id="ENSDCDP00010000154.1"/>
    </source>
</evidence>
<proteinExistence type="predicted"/>